<name>A0AAJ0BDD0_9PEZI</name>
<dbReference type="Pfam" id="PF06985">
    <property type="entry name" value="HET"/>
    <property type="match status" value="1"/>
</dbReference>
<accession>A0AAJ0BDD0</accession>
<dbReference type="Pfam" id="PF26639">
    <property type="entry name" value="Het-6_barrel"/>
    <property type="match status" value="1"/>
</dbReference>
<dbReference type="EMBL" id="MU839837">
    <property type="protein sequence ID" value="KAK1753786.1"/>
    <property type="molecule type" value="Genomic_DNA"/>
</dbReference>
<dbReference type="InterPro" id="IPR052895">
    <property type="entry name" value="HetReg/Transcr_Mod"/>
</dbReference>
<comment type="caution">
    <text evidence="2">The sequence shown here is derived from an EMBL/GenBank/DDBJ whole genome shotgun (WGS) entry which is preliminary data.</text>
</comment>
<organism evidence="2 3">
    <name type="scientific">Echria macrotheca</name>
    <dbReference type="NCBI Taxonomy" id="438768"/>
    <lineage>
        <taxon>Eukaryota</taxon>
        <taxon>Fungi</taxon>
        <taxon>Dikarya</taxon>
        <taxon>Ascomycota</taxon>
        <taxon>Pezizomycotina</taxon>
        <taxon>Sordariomycetes</taxon>
        <taxon>Sordariomycetidae</taxon>
        <taxon>Sordariales</taxon>
        <taxon>Schizotheciaceae</taxon>
        <taxon>Echria</taxon>
    </lineage>
</organism>
<sequence>MEQITPYSYQPLKGSDIRLVHLLSGAFEDTIRVGINHVPLQEWREPKPPITLQALRKAIPQEYQVDQTPEGRFVFYDAANHCYSWVLPCPDFDHSIYEMPGDHGLWTRDAGFEALSYVWGQQDDREAIIVELEDSVQSMRIGKNLASAFRHLRYQDVPRTLWVDAICINQNDEDEKSQQIRRMGTIYAAASRVVAWLGPEENNSNIAIRALIEIAEQIFDTTDNDMGPSPDATWINWHHPHTVLPYSQLVWESLYHLLNRKWFRRLWIVQEIALANSQAVFQCGNDVIPRSMFRRAVCCLTIKSDLPYPNLPKVVRFVVGSTQATRGLMFPHIIRRYQDRECSDPHDKIFGLLGIMPPRFSANLKPDYSETVSHTYKTTFLSHIRHVGRWELFGVDPIERSITTAPSWVPDFSQPLSNASSQGYQFSAGFSRLDYLHFEDDPGRLAITGLYCATVSLVSPRFSNDQTTTMQTLRSYVPPNATTVYPTGDFFMDALSITIFFNEVRDRHPTWNMWPTLNEWREYGASHLWGSRHNCPTVPPGPSQKLVQSKIWEDRVLANCSGRVLMTTNEGYIGLGPDGTQPGDIVCVVLGCDRPLVLRRRSDGSFLFLGKAFVYGLHDAIALLGPLPSPWSVQILVYPPSYHRNMYRFFNAETKEVSMEDPRLEPSSLWERIAEEDLERELTGDDPEVCSFFRNKDTGETMDSDPRMLPDALRARGVDLQGFTLV</sequence>
<evidence type="ECO:0000313" key="2">
    <source>
        <dbReference type="EMBL" id="KAK1753786.1"/>
    </source>
</evidence>
<reference evidence="2" key="1">
    <citation type="submission" date="2023-06" db="EMBL/GenBank/DDBJ databases">
        <title>Genome-scale phylogeny and comparative genomics of the fungal order Sordariales.</title>
        <authorList>
            <consortium name="Lawrence Berkeley National Laboratory"/>
            <person name="Hensen N."/>
            <person name="Bonometti L."/>
            <person name="Westerberg I."/>
            <person name="Brannstrom I.O."/>
            <person name="Guillou S."/>
            <person name="Cros-Aarteil S."/>
            <person name="Calhoun S."/>
            <person name="Haridas S."/>
            <person name="Kuo A."/>
            <person name="Mondo S."/>
            <person name="Pangilinan J."/>
            <person name="Riley R."/>
            <person name="Labutti K."/>
            <person name="Andreopoulos B."/>
            <person name="Lipzen A."/>
            <person name="Chen C."/>
            <person name="Yanf M."/>
            <person name="Daum C."/>
            <person name="Ng V."/>
            <person name="Clum A."/>
            <person name="Steindorff A."/>
            <person name="Ohm R."/>
            <person name="Martin F."/>
            <person name="Silar P."/>
            <person name="Natvig D."/>
            <person name="Lalanne C."/>
            <person name="Gautier V."/>
            <person name="Ament-Velasquez S.L."/>
            <person name="Kruys A."/>
            <person name="Hutchinson M.I."/>
            <person name="Powell A.J."/>
            <person name="Barry K."/>
            <person name="Miller A.N."/>
            <person name="Grigoriev I.V."/>
            <person name="Debuchy R."/>
            <person name="Gladieux P."/>
            <person name="Thoren M.H."/>
            <person name="Johannesson H."/>
        </authorList>
    </citation>
    <scope>NUCLEOTIDE SEQUENCE</scope>
    <source>
        <strain evidence="2">PSN4</strain>
    </source>
</reference>
<dbReference type="PANTHER" id="PTHR24148">
    <property type="entry name" value="ANKYRIN REPEAT DOMAIN-CONTAINING PROTEIN 39 HOMOLOG-RELATED"/>
    <property type="match status" value="1"/>
</dbReference>
<dbReference type="AlphaFoldDB" id="A0AAJ0BDD0"/>
<gene>
    <name evidence="2" type="ORF">QBC47DRAFT_387136</name>
</gene>
<dbReference type="Proteomes" id="UP001239445">
    <property type="component" value="Unassembled WGS sequence"/>
</dbReference>
<feature type="domain" description="Heterokaryon incompatibility" evidence="1">
    <location>
        <begin position="112"/>
        <end position="271"/>
    </location>
</feature>
<evidence type="ECO:0000313" key="3">
    <source>
        <dbReference type="Proteomes" id="UP001239445"/>
    </source>
</evidence>
<evidence type="ECO:0000259" key="1">
    <source>
        <dbReference type="Pfam" id="PF06985"/>
    </source>
</evidence>
<dbReference type="InterPro" id="IPR010730">
    <property type="entry name" value="HET"/>
</dbReference>
<protein>
    <submittedName>
        <fullName evidence="2">Heterokaryon incompatibility protein-domain-containing protein</fullName>
    </submittedName>
</protein>
<proteinExistence type="predicted"/>
<dbReference type="PANTHER" id="PTHR24148:SF82">
    <property type="entry name" value="HETEROKARYON INCOMPATIBILITY DOMAIN-CONTAINING PROTEIN"/>
    <property type="match status" value="1"/>
</dbReference>
<keyword evidence="3" id="KW-1185">Reference proteome</keyword>